<organism evidence="1 2">
    <name type="scientific">Bifidobacterium dentium ATCC 27679</name>
    <dbReference type="NCBI Taxonomy" id="871562"/>
    <lineage>
        <taxon>Bacteria</taxon>
        <taxon>Bacillati</taxon>
        <taxon>Actinomycetota</taxon>
        <taxon>Actinomycetes</taxon>
        <taxon>Bifidobacteriales</taxon>
        <taxon>Bifidobacteriaceae</taxon>
        <taxon>Bifidobacterium</taxon>
    </lineage>
</organism>
<sequence length="115" mass="13101">MDKYTPTHYLAAMRAQDAIQTRFAIEYQGTYHGRGISGFPIWISAITCPGMTGNCWSHIPRPSQMPFQGVCMLQCIHGKEGSDVGRLRQLSVHLWVNRKPEFDGGERHGRTHTWE</sequence>
<protein>
    <submittedName>
        <fullName evidence="1">Uncharacterized protein</fullName>
    </submittedName>
</protein>
<gene>
    <name evidence="1" type="ORF">HMPREF0168_0710</name>
</gene>
<proteinExistence type="predicted"/>
<accession>E0Q6F2</accession>
<name>E0Q6F2_9BIFI</name>
<dbReference type="HOGENOM" id="CLU_2104242_0_0_11"/>
<comment type="caution">
    <text evidence="1">The sequence shown here is derived from an EMBL/GenBank/DDBJ whole genome shotgun (WGS) entry which is preliminary data.</text>
</comment>
<dbReference type="AlphaFoldDB" id="E0Q6F2"/>
<dbReference type="EMBL" id="AEEQ01000007">
    <property type="protein sequence ID" value="EFM42226.1"/>
    <property type="molecule type" value="Genomic_DNA"/>
</dbReference>
<dbReference type="Proteomes" id="UP000003323">
    <property type="component" value="Unassembled WGS sequence"/>
</dbReference>
<evidence type="ECO:0000313" key="1">
    <source>
        <dbReference type="EMBL" id="EFM42226.1"/>
    </source>
</evidence>
<evidence type="ECO:0000313" key="2">
    <source>
        <dbReference type="Proteomes" id="UP000003323"/>
    </source>
</evidence>
<reference evidence="1 2" key="1">
    <citation type="submission" date="2010-08" db="EMBL/GenBank/DDBJ databases">
        <authorList>
            <person name="Muzny D."/>
            <person name="Qin X."/>
            <person name="Deng J."/>
            <person name="Jiang H."/>
            <person name="Liu Y."/>
            <person name="Qu J."/>
            <person name="Song X.-Z."/>
            <person name="Zhang L."/>
            <person name="Thornton R."/>
            <person name="Coyle M."/>
            <person name="Francisco L."/>
            <person name="Jackson L."/>
            <person name="Javaid M."/>
            <person name="Korchina V."/>
            <person name="Kovar C."/>
            <person name="Mata R."/>
            <person name="Mathew T."/>
            <person name="Ngo R."/>
            <person name="Nguyen L."/>
            <person name="Nguyen N."/>
            <person name="Okwuonu G."/>
            <person name="Ongeri F."/>
            <person name="Pham C."/>
            <person name="Simmons D."/>
            <person name="Wilczek-Boney K."/>
            <person name="Hale W."/>
            <person name="Jakkamsetti A."/>
            <person name="Pham P."/>
            <person name="Ruth R."/>
            <person name="San Lucas F."/>
            <person name="Warren J."/>
            <person name="Zhang J."/>
            <person name="Zhao Z."/>
            <person name="Zhou C."/>
            <person name="Zhu D."/>
            <person name="Lee S."/>
            <person name="Bess C."/>
            <person name="Blankenburg K."/>
            <person name="Forbes L."/>
            <person name="Fu Q."/>
            <person name="Gubbala S."/>
            <person name="Hirani K."/>
            <person name="Jayaseelan J.C."/>
            <person name="Lara F."/>
            <person name="Munidasa M."/>
            <person name="Palculict T."/>
            <person name="Patil S."/>
            <person name="Pu L.-L."/>
            <person name="Saada N."/>
            <person name="Tang L."/>
            <person name="Weissenberger G."/>
            <person name="Zhu Y."/>
            <person name="Hemphill L."/>
            <person name="Shang Y."/>
            <person name="Youmans B."/>
            <person name="Ayvaz T."/>
            <person name="Ross M."/>
            <person name="Santibanez J."/>
            <person name="Aqrawi P."/>
            <person name="Gross S."/>
            <person name="Joshi V."/>
            <person name="Fowler G."/>
            <person name="Nazareth L."/>
            <person name="Reid J."/>
            <person name="Worley K."/>
            <person name="Petrosino J."/>
            <person name="Highlander S."/>
            <person name="Gibbs R."/>
        </authorList>
    </citation>
    <scope>NUCLEOTIDE SEQUENCE [LARGE SCALE GENOMIC DNA]</scope>
    <source>
        <strain evidence="1 2">ATCC 27679</strain>
    </source>
</reference>